<feature type="chain" id="PRO_5013962721" evidence="2">
    <location>
        <begin position="20"/>
        <end position="68"/>
    </location>
</feature>
<reference evidence="4" key="1">
    <citation type="submission" date="2017-10" db="EMBL/GenBank/DDBJ databases">
        <title>Rapid genome shrinkage in a self-fertile nematode reveals novel sperm competition proteins.</title>
        <authorList>
            <person name="Yin D."/>
            <person name="Schwarz E.M."/>
            <person name="Thomas C.G."/>
            <person name="Felde R.L."/>
            <person name="Korf I.F."/>
            <person name="Cutter A.D."/>
            <person name="Schartner C.M."/>
            <person name="Ralston E.J."/>
            <person name="Meyer B.J."/>
            <person name="Haag E.S."/>
        </authorList>
    </citation>
    <scope>NUCLEOTIDE SEQUENCE [LARGE SCALE GENOMIC DNA]</scope>
    <source>
        <strain evidence="4">JU1422</strain>
    </source>
</reference>
<evidence type="ECO:0000313" key="3">
    <source>
        <dbReference type="EMBL" id="PIC36906.1"/>
    </source>
</evidence>
<keyword evidence="2" id="KW-0732">Signal</keyword>
<gene>
    <name evidence="3" type="primary">Cnig_chr_IV.g15729</name>
    <name evidence="3" type="ORF">B9Z55_015729</name>
</gene>
<dbReference type="EMBL" id="PDUG01000004">
    <property type="protein sequence ID" value="PIC36906.1"/>
    <property type="molecule type" value="Genomic_DNA"/>
</dbReference>
<feature type="signal peptide" evidence="2">
    <location>
        <begin position="1"/>
        <end position="19"/>
    </location>
</feature>
<organism evidence="3 4">
    <name type="scientific">Caenorhabditis nigoni</name>
    <dbReference type="NCBI Taxonomy" id="1611254"/>
    <lineage>
        <taxon>Eukaryota</taxon>
        <taxon>Metazoa</taxon>
        <taxon>Ecdysozoa</taxon>
        <taxon>Nematoda</taxon>
        <taxon>Chromadorea</taxon>
        <taxon>Rhabditida</taxon>
        <taxon>Rhabditina</taxon>
        <taxon>Rhabditomorpha</taxon>
        <taxon>Rhabditoidea</taxon>
        <taxon>Rhabditidae</taxon>
        <taxon>Peloderinae</taxon>
        <taxon>Caenorhabditis</taxon>
    </lineage>
</organism>
<feature type="compositionally biased region" description="Basic residues" evidence="1">
    <location>
        <begin position="58"/>
        <end position="68"/>
    </location>
</feature>
<keyword evidence="4" id="KW-1185">Reference proteome</keyword>
<feature type="region of interest" description="Disordered" evidence="1">
    <location>
        <begin position="46"/>
        <end position="68"/>
    </location>
</feature>
<sequence>MNFLAIFIAIFAIFGMAEANYGGGGGIVIGHGAVGSKDYREILIDPRENEPHGPFRPMRPRPTRLPKH</sequence>
<accession>A0A2G5UCC7</accession>
<comment type="caution">
    <text evidence="3">The sequence shown here is derived from an EMBL/GenBank/DDBJ whole genome shotgun (WGS) entry which is preliminary data.</text>
</comment>
<dbReference type="AlphaFoldDB" id="A0A2G5UCC7"/>
<protein>
    <submittedName>
        <fullName evidence="3">Uncharacterized protein</fullName>
    </submittedName>
</protein>
<evidence type="ECO:0000256" key="2">
    <source>
        <dbReference type="SAM" id="SignalP"/>
    </source>
</evidence>
<name>A0A2G5UCC7_9PELO</name>
<proteinExistence type="predicted"/>
<dbReference type="Proteomes" id="UP000230233">
    <property type="component" value="Chromosome IV"/>
</dbReference>
<evidence type="ECO:0000256" key="1">
    <source>
        <dbReference type="SAM" id="MobiDB-lite"/>
    </source>
</evidence>
<evidence type="ECO:0000313" key="4">
    <source>
        <dbReference type="Proteomes" id="UP000230233"/>
    </source>
</evidence>